<keyword evidence="8" id="KW-0479">Metal-binding</keyword>
<evidence type="ECO:0000256" key="4">
    <source>
        <dbReference type="ARBA" id="ARBA00012229"/>
    </source>
</evidence>
<keyword evidence="12" id="KW-0408">Iron</keyword>
<comment type="cofactor">
    <cofactor evidence="1">
        <name>heme b</name>
        <dbReference type="ChEBI" id="CHEBI:60344"/>
    </cofactor>
</comment>
<dbReference type="GO" id="GO:0046210">
    <property type="term" value="P:nitric oxide catabolic process"/>
    <property type="evidence" value="ECO:0007669"/>
    <property type="project" value="TreeGrafter"/>
</dbReference>
<evidence type="ECO:0000259" key="17">
    <source>
        <dbReference type="PROSITE" id="PS01033"/>
    </source>
</evidence>
<dbReference type="InterPro" id="IPR001433">
    <property type="entry name" value="OxRdtase_FAD/NAD-bd"/>
</dbReference>
<dbReference type="InterPro" id="IPR017927">
    <property type="entry name" value="FAD-bd_FR_type"/>
</dbReference>
<dbReference type="STRING" id="1328759.A0A5C2S8J4"/>
<dbReference type="InterPro" id="IPR039261">
    <property type="entry name" value="FNR_nucleotide-bd"/>
</dbReference>
<evidence type="ECO:0000256" key="8">
    <source>
        <dbReference type="ARBA" id="ARBA00022723"/>
    </source>
</evidence>
<evidence type="ECO:0000256" key="12">
    <source>
        <dbReference type="ARBA" id="ARBA00023004"/>
    </source>
</evidence>
<dbReference type="EC" id="1.14.12.17" evidence="4"/>
<protein>
    <recommendedName>
        <fullName evidence="4">nitric oxide dioxygenase</fullName>
        <ecNumber evidence="4">1.14.12.17</ecNumber>
    </recommendedName>
</protein>
<dbReference type="InterPro" id="IPR017938">
    <property type="entry name" value="Riboflavin_synthase-like_b-brl"/>
</dbReference>
<evidence type="ECO:0000256" key="13">
    <source>
        <dbReference type="ARBA" id="ARBA00023027"/>
    </source>
</evidence>
<evidence type="ECO:0000256" key="6">
    <source>
        <dbReference type="ARBA" id="ARBA00022617"/>
    </source>
</evidence>
<dbReference type="OrthoDB" id="436496at2759"/>
<dbReference type="SUPFAM" id="SSF52343">
    <property type="entry name" value="Ferredoxin reductase-like, C-terminal NADP-linked domain"/>
    <property type="match status" value="1"/>
</dbReference>
<evidence type="ECO:0000256" key="1">
    <source>
        <dbReference type="ARBA" id="ARBA00001970"/>
    </source>
</evidence>
<dbReference type="SUPFAM" id="SSF46458">
    <property type="entry name" value="Globin-like"/>
    <property type="match status" value="1"/>
</dbReference>
<dbReference type="PROSITE" id="PS01033">
    <property type="entry name" value="GLOBIN"/>
    <property type="match status" value="1"/>
</dbReference>
<feature type="domain" description="FAD-binding FR-type" evidence="18">
    <location>
        <begin position="163"/>
        <end position="286"/>
    </location>
</feature>
<dbReference type="FunFam" id="2.40.30.10:FF:000034">
    <property type="entry name" value="Flavohemoprotein"/>
    <property type="match status" value="1"/>
</dbReference>
<dbReference type="PANTHER" id="PTHR43396:SF3">
    <property type="entry name" value="FLAVOHEMOPROTEIN"/>
    <property type="match status" value="1"/>
</dbReference>
<dbReference type="FunFam" id="3.40.50.80:FF:000010">
    <property type="entry name" value="Flavohemoprotein"/>
    <property type="match status" value="1"/>
</dbReference>
<comment type="function">
    <text evidence="16">In the presence of oxygen and NADH, it has NADH oxidase activity, which leads to the generation of superoxide and H(2)O(2). Under anaerobic conditions, it also exhibits nitric oxide reductase and FAD reductase activities. However, all these reactions are much lower than NOD activity.</text>
</comment>
<evidence type="ECO:0000256" key="15">
    <source>
        <dbReference type="ARBA" id="ARBA00049433"/>
    </source>
</evidence>
<dbReference type="Gene3D" id="2.40.30.10">
    <property type="entry name" value="Translation factors"/>
    <property type="match status" value="1"/>
</dbReference>
<dbReference type="InterPro" id="IPR009050">
    <property type="entry name" value="Globin-like_sf"/>
</dbReference>
<dbReference type="Pfam" id="PF00175">
    <property type="entry name" value="NAD_binding_1"/>
    <property type="match status" value="1"/>
</dbReference>
<dbReference type="InterPro" id="IPR012292">
    <property type="entry name" value="Globin/Proto"/>
</dbReference>
<proteinExistence type="inferred from homology"/>
<evidence type="ECO:0000256" key="14">
    <source>
        <dbReference type="ARBA" id="ARBA00048649"/>
    </source>
</evidence>
<dbReference type="PANTHER" id="PTHR43396">
    <property type="entry name" value="FLAVOHEMOPROTEIN"/>
    <property type="match status" value="1"/>
</dbReference>
<evidence type="ECO:0000256" key="9">
    <source>
        <dbReference type="ARBA" id="ARBA00022827"/>
    </source>
</evidence>
<comment type="similarity">
    <text evidence="3">In the C-terminal section; belongs to the flavoprotein pyridine nucleotide cytochrome reductase family.</text>
</comment>
<keyword evidence="13" id="KW-0520">NAD</keyword>
<dbReference type="PROSITE" id="PS51384">
    <property type="entry name" value="FAD_FR"/>
    <property type="match status" value="1"/>
</dbReference>
<dbReference type="AlphaFoldDB" id="A0A5C2S8J4"/>
<comment type="catalytic activity">
    <reaction evidence="15">
        <text>2 nitric oxide + NADPH + 2 O2 = 2 nitrate + NADP(+) + H(+)</text>
        <dbReference type="Rhea" id="RHEA:19465"/>
        <dbReference type="ChEBI" id="CHEBI:15378"/>
        <dbReference type="ChEBI" id="CHEBI:15379"/>
        <dbReference type="ChEBI" id="CHEBI:16480"/>
        <dbReference type="ChEBI" id="CHEBI:17632"/>
        <dbReference type="ChEBI" id="CHEBI:57783"/>
        <dbReference type="ChEBI" id="CHEBI:58349"/>
        <dbReference type="EC" id="1.14.12.17"/>
    </reaction>
</comment>
<evidence type="ECO:0000256" key="3">
    <source>
        <dbReference type="ARBA" id="ARBA00006401"/>
    </source>
</evidence>
<dbReference type="NCBIfam" id="NF009805">
    <property type="entry name" value="PRK13289.1"/>
    <property type="match status" value="1"/>
</dbReference>
<dbReference type="Gene3D" id="1.10.490.10">
    <property type="entry name" value="Globins"/>
    <property type="match status" value="1"/>
</dbReference>
<dbReference type="SUPFAM" id="SSF63380">
    <property type="entry name" value="Riboflavin synthase domain-like"/>
    <property type="match status" value="1"/>
</dbReference>
<keyword evidence="5" id="KW-0216">Detoxification</keyword>
<dbReference type="GO" id="GO:0071500">
    <property type="term" value="P:cellular response to nitrosative stress"/>
    <property type="evidence" value="ECO:0007669"/>
    <property type="project" value="TreeGrafter"/>
</dbReference>
<organism evidence="19 20">
    <name type="scientific">Lentinus tigrinus ALCF2SS1-6</name>
    <dbReference type="NCBI Taxonomy" id="1328759"/>
    <lineage>
        <taxon>Eukaryota</taxon>
        <taxon>Fungi</taxon>
        <taxon>Dikarya</taxon>
        <taxon>Basidiomycota</taxon>
        <taxon>Agaricomycotina</taxon>
        <taxon>Agaricomycetes</taxon>
        <taxon>Polyporales</taxon>
        <taxon>Polyporaceae</taxon>
        <taxon>Lentinus</taxon>
    </lineage>
</organism>
<dbReference type="CDD" id="cd08922">
    <property type="entry name" value="FHb-globin"/>
    <property type="match status" value="1"/>
</dbReference>
<dbReference type="GO" id="GO:0009636">
    <property type="term" value="P:response to toxic substance"/>
    <property type="evidence" value="ECO:0007669"/>
    <property type="project" value="UniProtKB-KW"/>
</dbReference>
<keyword evidence="20" id="KW-1185">Reference proteome</keyword>
<dbReference type="Pfam" id="PF00042">
    <property type="entry name" value="Globin"/>
    <property type="match status" value="1"/>
</dbReference>
<sequence>MGKVIETGADLPHPSPLTAEQRKLISATVPILAEHGVTITTLMYKRMLEANPDFENIFSHSKQVRGLQPQALARAVYAYAAHIKDLTPILPVVERIAHKHASVHIVPSQYAIVGTNLLGAITEVLGADTFKGDLYDAWATAYWNLAHIFIDRERQLYEAAAWVGWREFVVEKKVKESDEITSFYFRPKDGKSLDPYRPGQYISIQRFIPELGYYQNRQYSLSDAPSAEHYRISVKREDGIRTVKPSGALDTAQSAHPGWMSNLLHATLKEGDIVELAYPFGEFFLDNSSSPVVLLSAGVGLTPLLSMLNTLVSSETKRPISWIQAVRNGPVHAFKAHVSSIAKANPEQVKTTVFYSEPVESDVQGRDYDVLGRLDIDKVDRSVSRLDDPSTQYYVCGPEPFMADIFKALKARGVDGSRIHAEVFGAGANPE</sequence>
<evidence type="ECO:0000256" key="11">
    <source>
        <dbReference type="ARBA" id="ARBA00023002"/>
    </source>
</evidence>
<evidence type="ECO:0000256" key="5">
    <source>
        <dbReference type="ARBA" id="ARBA00022575"/>
    </source>
</evidence>
<evidence type="ECO:0000313" key="19">
    <source>
        <dbReference type="EMBL" id="RPD60051.1"/>
    </source>
</evidence>
<dbReference type="InterPro" id="IPR000971">
    <property type="entry name" value="Globin"/>
</dbReference>
<evidence type="ECO:0000256" key="10">
    <source>
        <dbReference type="ARBA" id="ARBA00022857"/>
    </source>
</evidence>
<dbReference type="CDD" id="cd06184">
    <property type="entry name" value="flavohem_like_fad_nad_binding"/>
    <property type="match status" value="1"/>
</dbReference>
<feature type="domain" description="Globin" evidence="17">
    <location>
        <begin position="16"/>
        <end position="154"/>
    </location>
</feature>
<dbReference type="Gene3D" id="3.40.50.80">
    <property type="entry name" value="Nucleotide-binding domain of ferredoxin-NADP reductase (FNR) module"/>
    <property type="match status" value="1"/>
</dbReference>
<dbReference type="EMBL" id="ML122267">
    <property type="protein sequence ID" value="RPD60051.1"/>
    <property type="molecule type" value="Genomic_DNA"/>
</dbReference>
<evidence type="ECO:0000256" key="7">
    <source>
        <dbReference type="ARBA" id="ARBA00022630"/>
    </source>
</evidence>
<comment type="catalytic activity">
    <reaction evidence="14">
        <text>2 nitric oxide + NADH + 2 O2 = 2 nitrate + NAD(+) + H(+)</text>
        <dbReference type="Rhea" id="RHEA:19469"/>
        <dbReference type="ChEBI" id="CHEBI:15378"/>
        <dbReference type="ChEBI" id="CHEBI:15379"/>
        <dbReference type="ChEBI" id="CHEBI:16480"/>
        <dbReference type="ChEBI" id="CHEBI:17632"/>
        <dbReference type="ChEBI" id="CHEBI:57540"/>
        <dbReference type="ChEBI" id="CHEBI:57945"/>
        <dbReference type="EC" id="1.14.12.17"/>
    </reaction>
</comment>
<evidence type="ECO:0000259" key="18">
    <source>
        <dbReference type="PROSITE" id="PS51384"/>
    </source>
</evidence>
<gene>
    <name evidence="19" type="ORF">L227DRAFT_548107</name>
</gene>
<dbReference type="GO" id="GO:0046872">
    <property type="term" value="F:metal ion binding"/>
    <property type="evidence" value="ECO:0007669"/>
    <property type="project" value="UniProtKB-KW"/>
</dbReference>
<dbReference type="GO" id="GO:0071949">
    <property type="term" value="F:FAD binding"/>
    <property type="evidence" value="ECO:0007669"/>
    <property type="project" value="TreeGrafter"/>
</dbReference>
<comment type="cofactor">
    <cofactor evidence="2">
        <name>FAD</name>
        <dbReference type="ChEBI" id="CHEBI:57692"/>
    </cofactor>
</comment>
<dbReference type="FunFam" id="1.10.490.10:FF:000003">
    <property type="entry name" value="Flavohemoprotein"/>
    <property type="match status" value="1"/>
</dbReference>
<dbReference type="GO" id="GO:0019825">
    <property type="term" value="F:oxygen binding"/>
    <property type="evidence" value="ECO:0007669"/>
    <property type="project" value="InterPro"/>
</dbReference>
<name>A0A5C2S8J4_9APHY</name>
<keyword evidence="11" id="KW-0560">Oxidoreductase</keyword>
<dbReference type="GO" id="GO:0020037">
    <property type="term" value="F:heme binding"/>
    <property type="evidence" value="ECO:0007669"/>
    <property type="project" value="InterPro"/>
</dbReference>
<keyword evidence="10" id="KW-0521">NADP</keyword>
<evidence type="ECO:0000256" key="2">
    <source>
        <dbReference type="ARBA" id="ARBA00001974"/>
    </source>
</evidence>
<keyword evidence="7" id="KW-0285">Flavoprotein</keyword>
<dbReference type="Proteomes" id="UP000313359">
    <property type="component" value="Unassembled WGS sequence"/>
</dbReference>
<keyword evidence="6" id="KW-0349">Heme</keyword>
<accession>A0A5C2S8J4</accession>
<keyword evidence="9" id="KW-0274">FAD</keyword>
<dbReference type="GO" id="GO:0008941">
    <property type="term" value="F:nitric oxide dioxygenase NAD(P)H activity"/>
    <property type="evidence" value="ECO:0007669"/>
    <property type="project" value="UniProtKB-EC"/>
</dbReference>
<evidence type="ECO:0000256" key="16">
    <source>
        <dbReference type="ARBA" id="ARBA00056398"/>
    </source>
</evidence>
<reference evidence="19" key="1">
    <citation type="journal article" date="2018" name="Genome Biol. Evol.">
        <title>Genomics and development of Lentinus tigrinus, a white-rot wood-decaying mushroom with dimorphic fruiting bodies.</title>
        <authorList>
            <person name="Wu B."/>
            <person name="Xu Z."/>
            <person name="Knudson A."/>
            <person name="Carlson A."/>
            <person name="Chen N."/>
            <person name="Kovaka S."/>
            <person name="LaButti K."/>
            <person name="Lipzen A."/>
            <person name="Pennachio C."/>
            <person name="Riley R."/>
            <person name="Schakwitz W."/>
            <person name="Umezawa K."/>
            <person name="Ohm R.A."/>
            <person name="Grigoriev I.V."/>
            <person name="Nagy L.G."/>
            <person name="Gibbons J."/>
            <person name="Hibbett D."/>
        </authorList>
    </citation>
    <scope>NUCLEOTIDE SEQUENCE [LARGE SCALE GENOMIC DNA]</scope>
    <source>
        <strain evidence="19">ALCF2SS1-6</strain>
    </source>
</reference>
<evidence type="ECO:0000313" key="20">
    <source>
        <dbReference type="Proteomes" id="UP000313359"/>
    </source>
</evidence>